<dbReference type="Pfam" id="PF00258">
    <property type="entry name" value="Flavodoxin_1"/>
    <property type="match status" value="1"/>
</dbReference>
<dbReference type="GO" id="GO:0050660">
    <property type="term" value="F:flavin adenine dinucleotide binding"/>
    <property type="evidence" value="ECO:0007669"/>
    <property type="project" value="TreeGrafter"/>
</dbReference>
<proteinExistence type="predicted"/>
<dbReference type="PANTHER" id="PTHR19384:SF128">
    <property type="entry name" value="NADPH OXIDOREDUCTASE A"/>
    <property type="match status" value="1"/>
</dbReference>
<comment type="caution">
    <text evidence="6">The sequence shown here is derived from an EMBL/GenBank/DDBJ whole genome shotgun (WGS) entry which is preliminary data.</text>
</comment>
<dbReference type="InterPro" id="IPR008254">
    <property type="entry name" value="Flavodoxin/NO_synth"/>
</dbReference>
<evidence type="ECO:0000256" key="3">
    <source>
        <dbReference type="ARBA" id="ARBA00022643"/>
    </source>
</evidence>
<keyword evidence="4" id="KW-0249">Electron transport</keyword>
<evidence type="ECO:0000256" key="1">
    <source>
        <dbReference type="ARBA" id="ARBA00001917"/>
    </source>
</evidence>
<protein>
    <submittedName>
        <fullName evidence="6">Nitric oxide synthase</fullName>
    </submittedName>
</protein>
<dbReference type="GO" id="GO:0010181">
    <property type="term" value="F:FMN binding"/>
    <property type="evidence" value="ECO:0007669"/>
    <property type="project" value="InterPro"/>
</dbReference>
<feature type="domain" description="Flavodoxin-like" evidence="5">
    <location>
        <begin position="5"/>
        <end position="146"/>
    </location>
</feature>
<keyword evidence="3" id="KW-0288">FMN</keyword>
<dbReference type="Proteomes" id="UP000323924">
    <property type="component" value="Unassembled WGS sequence"/>
</dbReference>
<dbReference type="AlphaFoldDB" id="A0AB34C199"/>
<dbReference type="SUPFAM" id="SSF52218">
    <property type="entry name" value="Flavoproteins"/>
    <property type="match status" value="1"/>
</dbReference>
<dbReference type="RefSeq" id="WP_150052672.1">
    <property type="nucleotide sequence ID" value="NZ_VWPC01000021.1"/>
</dbReference>
<dbReference type="InterPro" id="IPR001094">
    <property type="entry name" value="Flavdoxin-like"/>
</dbReference>
<evidence type="ECO:0000313" key="7">
    <source>
        <dbReference type="Proteomes" id="UP000323924"/>
    </source>
</evidence>
<evidence type="ECO:0000259" key="5">
    <source>
        <dbReference type="PROSITE" id="PS50902"/>
    </source>
</evidence>
<organism evidence="6 7">
    <name type="scientific">Pseudomonas chlororaphis</name>
    <dbReference type="NCBI Taxonomy" id="587753"/>
    <lineage>
        <taxon>Bacteria</taxon>
        <taxon>Pseudomonadati</taxon>
        <taxon>Pseudomonadota</taxon>
        <taxon>Gammaproteobacteria</taxon>
        <taxon>Pseudomonadales</taxon>
        <taxon>Pseudomonadaceae</taxon>
        <taxon>Pseudomonas</taxon>
    </lineage>
</organism>
<evidence type="ECO:0000256" key="4">
    <source>
        <dbReference type="ARBA" id="ARBA00022982"/>
    </source>
</evidence>
<reference evidence="6 7" key="1">
    <citation type="submission" date="2019-09" db="EMBL/GenBank/DDBJ databases">
        <authorList>
            <person name="Vacheron J."/>
            <person name="Dubost A."/>
            <person name="Prigent-Combaret C."/>
            <person name="Muller D."/>
        </authorList>
    </citation>
    <scope>NUCLEOTIDE SEQUENCE [LARGE SCALE GENOMIC DNA]</scope>
    <source>
        <strain evidence="6 7">JV497</strain>
    </source>
</reference>
<gene>
    <name evidence="6" type="ORF">F2A38_23475</name>
</gene>
<dbReference type="EMBL" id="VWPC01000021">
    <property type="protein sequence ID" value="KAA5839812.1"/>
    <property type="molecule type" value="Genomic_DNA"/>
</dbReference>
<name>A0AB34C199_9PSED</name>
<sequence>MKGTIKILVASMSGTAEMVADEVASKLENLGWNSAVLRMEDISPVNVTAGVYLICTSTYGTGEVPDNGKALYDRLKASNTDLNGVLYGVIGLGDSVYNNTFCFGGKHFDELFLALGATRVGSVLQHDRRSGEYPEDVALEWLTPWLELLAQEDKECMAS</sequence>
<dbReference type="PROSITE" id="PS50902">
    <property type="entry name" value="FLAVODOXIN_LIKE"/>
    <property type="match status" value="1"/>
</dbReference>
<keyword evidence="4" id="KW-0813">Transport</keyword>
<evidence type="ECO:0000313" key="6">
    <source>
        <dbReference type="EMBL" id="KAA5839812.1"/>
    </source>
</evidence>
<dbReference type="PANTHER" id="PTHR19384">
    <property type="entry name" value="NITRIC OXIDE SYNTHASE-RELATED"/>
    <property type="match status" value="1"/>
</dbReference>
<dbReference type="GO" id="GO:0005829">
    <property type="term" value="C:cytosol"/>
    <property type="evidence" value="ECO:0007669"/>
    <property type="project" value="TreeGrafter"/>
</dbReference>
<accession>A0AB34C199</accession>
<evidence type="ECO:0000256" key="2">
    <source>
        <dbReference type="ARBA" id="ARBA00022630"/>
    </source>
</evidence>
<dbReference type="GO" id="GO:0016655">
    <property type="term" value="F:oxidoreductase activity, acting on NAD(P)H, quinone or similar compound as acceptor"/>
    <property type="evidence" value="ECO:0007669"/>
    <property type="project" value="UniProtKB-ARBA"/>
</dbReference>
<comment type="cofactor">
    <cofactor evidence="1">
        <name>FMN</name>
        <dbReference type="ChEBI" id="CHEBI:58210"/>
    </cofactor>
</comment>
<dbReference type="Gene3D" id="3.40.50.360">
    <property type="match status" value="1"/>
</dbReference>
<dbReference type="PRINTS" id="PR00369">
    <property type="entry name" value="FLAVODOXIN"/>
</dbReference>
<dbReference type="InterPro" id="IPR029039">
    <property type="entry name" value="Flavoprotein-like_sf"/>
</dbReference>
<keyword evidence="2" id="KW-0285">Flavoprotein</keyword>